<dbReference type="RefSeq" id="WP_148088870.1">
    <property type="nucleotide sequence ID" value="NZ_RJKM01000001.1"/>
</dbReference>
<organism evidence="1 2">
    <name type="scientific">Saccharothrix texasensis</name>
    <dbReference type="NCBI Taxonomy" id="103734"/>
    <lineage>
        <taxon>Bacteria</taxon>
        <taxon>Bacillati</taxon>
        <taxon>Actinomycetota</taxon>
        <taxon>Actinomycetes</taxon>
        <taxon>Pseudonocardiales</taxon>
        <taxon>Pseudonocardiaceae</taxon>
        <taxon>Saccharothrix</taxon>
    </lineage>
</organism>
<accession>A0A3N1H973</accession>
<comment type="caution">
    <text evidence="1">The sequence shown here is derived from an EMBL/GenBank/DDBJ whole genome shotgun (WGS) entry which is preliminary data.</text>
</comment>
<reference evidence="1 2" key="1">
    <citation type="submission" date="2018-11" db="EMBL/GenBank/DDBJ databases">
        <title>Sequencing the genomes of 1000 actinobacteria strains.</title>
        <authorList>
            <person name="Klenk H.-P."/>
        </authorList>
    </citation>
    <scope>NUCLEOTIDE SEQUENCE [LARGE SCALE GENOMIC DNA]</scope>
    <source>
        <strain evidence="1 2">DSM 44231</strain>
    </source>
</reference>
<evidence type="ECO:0000313" key="1">
    <source>
        <dbReference type="EMBL" id="ROP38991.1"/>
    </source>
</evidence>
<keyword evidence="2" id="KW-1185">Reference proteome</keyword>
<proteinExistence type="predicted"/>
<dbReference type="EMBL" id="RJKM01000001">
    <property type="protein sequence ID" value="ROP38991.1"/>
    <property type="molecule type" value="Genomic_DNA"/>
</dbReference>
<gene>
    <name evidence="1" type="ORF">EDD40_4359</name>
</gene>
<dbReference type="OrthoDB" id="3805675at2"/>
<name>A0A3N1H973_9PSEU</name>
<evidence type="ECO:0000313" key="2">
    <source>
        <dbReference type="Proteomes" id="UP000268727"/>
    </source>
</evidence>
<sequence length="315" mass="35606">MAPPSDTAKELQELRKGRGLAADDLRDRMGPRLRALCAVTEADTAMSVRRSIVLKMTELCEELDEDRKLAARVAFGLATEAPGVTLEDRMIWLASFMRKDPKTAIRRVDSAFRMLAEMIDELTAEGASPFTPTGWYNHTVRSILFMDRAVPLLREERRIIATTDGVKELDIYFSAPRPPNFDGSDRITVQPLYGGEFVADEQTAPGYAKFTMKLPQPLNLGDAHEYGVELTSYPREWMLPYYELAPLLPCAHFYLRVKFDPNDIPAKVWRLNGVPRFATVDFKPSGELLSVDRLGELAIEFHGLKPHLSYGVQWQ</sequence>
<protein>
    <submittedName>
        <fullName evidence="1">Uncharacterized protein</fullName>
    </submittedName>
</protein>
<dbReference type="AlphaFoldDB" id="A0A3N1H973"/>
<dbReference type="Proteomes" id="UP000268727">
    <property type="component" value="Unassembled WGS sequence"/>
</dbReference>